<evidence type="ECO:0000313" key="6">
    <source>
        <dbReference type="EMBL" id="NWN92525.1"/>
    </source>
</evidence>
<dbReference type="GO" id="GO:0016020">
    <property type="term" value="C:membrane"/>
    <property type="evidence" value="ECO:0007669"/>
    <property type="project" value="UniProtKB-SubCell"/>
</dbReference>
<dbReference type="AlphaFoldDB" id="A0A851I059"/>
<evidence type="ECO:0000256" key="3">
    <source>
        <dbReference type="ARBA" id="ARBA00022989"/>
    </source>
</evidence>
<evidence type="ECO:0000256" key="2">
    <source>
        <dbReference type="ARBA" id="ARBA00022692"/>
    </source>
</evidence>
<evidence type="ECO:0000256" key="4">
    <source>
        <dbReference type="ARBA" id="ARBA00023136"/>
    </source>
</evidence>
<organism evidence="6 7">
    <name type="scientific">Marinobacter adhaerens</name>
    <dbReference type="NCBI Taxonomy" id="1033846"/>
    <lineage>
        <taxon>Bacteria</taxon>
        <taxon>Pseudomonadati</taxon>
        <taxon>Pseudomonadota</taxon>
        <taxon>Gammaproteobacteria</taxon>
        <taxon>Pseudomonadales</taxon>
        <taxon>Marinobacteraceae</taxon>
        <taxon>Marinobacter</taxon>
    </lineage>
</organism>
<dbReference type="Pfam" id="PF13103">
    <property type="entry name" value="TonB_2"/>
    <property type="match status" value="1"/>
</dbReference>
<feature type="compositionally biased region" description="Polar residues" evidence="5">
    <location>
        <begin position="52"/>
        <end position="72"/>
    </location>
</feature>
<dbReference type="InterPro" id="IPR006260">
    <property type="entry name" value="TonB/TolA_C"/>
</dbReference>
<sequence>MLESGSNNSLPAKYRITLALSTAIMLHTLLLSAVPPLRPDLPVEHRQTLRLNLTSPASHQAPPTTDSPQLSETAKKSSVPVPREHNSSPKPSSESSPNDHSPEPSPERSTQASSNTSPTSSPSQPAPQPRPETDSTDTITAITKAPSEKDPYLIKLATHLARELEKKRVPAISELTDSSTLRLELQLLQNGALTRARVMKSTGIKQIDSAAYRAALSASPYPEPPGKQGDNSRFEVTLVFAPSRL</sequence>
<evidence type="ECO:0000313" key="7">
    <source>
        <dbReference type="Proteomes" id="UP000536442"/>
    </source>
</evidence>
<feature type="compositionally biased region" description="Low complexity" evidence="5">
    <location>
        <begin position="109"/>
        <end position="123"/>
    </location>
</feature>
<keyword evidence="4" id="KW-0472">Membrane</keyword>
<dbReference type="Gene3D" id="3.30.1150.10">
    <property type="match status" value="1"/>
</dbReference>
<accession>A0A851I059</accession>
<keyword evidence="3" id="KW-1133">Transmembrane helix</keyword>
<dbReference type="SUPFAM" id="SSF74653">
    <property type="entry name" value="TolA/TonB C-terminal domain"/>
    <property type="match status" value="1"/>
</dbReference>
<protein>
    <submittedName>
        <fullName evidence="6">Energy transducer TonB</fullName>
    </submittedName>
</protein>
<keyword evidence="7" id="KW-1185">Reference proteome</keyword>
<name>A0A851I059_9GAMM</name>
<feature type="region of interest" description="Disordered" evidence="5">
    <location>
        <begin position="52"/>
        <end position="136"/>
    </location>
</feature>
<dbReference type="Proteomes" id="UP000536442">
    <property type="component" value="Unassembled WGS sequence"/>
</dbReference>
<comment type="caution">
    <text evidence="6">The sequence shown here is derived from an EMBL/GenBank/DDBJ whole genome shotgun (WGS) entry which is preliminary data.</text>
</comment>
<proteinExistence type="predicted"/>
<evidence type="ECO:0000256" key="5">
    <source>
        <dbReference type="SAM" id="MobiDB-lite"/>
    </source>
</evidence>
<gene>
    <name evidence="6" type="ORF">HLV39_13600</name>
</gene>
<evidence type="ECO:0000256" key="1">
    <source>
        <dbReference type="ARBA" id="ARBA00004167"/>
    </source>
</evidence>
<reference evidence="6 7" key="1">
    <citation type="submission" date="2020-03" db="EMBL/GenBank/DDBJ databases">
        <title>Metagenomic, metatranscriptomic, and metabolomic analyses revealed the key microbes and metabolic features during the fermentation of ganjang, Korean traditional soy sauce.</title>
        <authorList>
            <person name="Chun B.H."/>
            <person name="Jeon C.O."/>
        </authorList>
    </citation>
    <scope>NUCLEOTIDE SEQUENCE [LARGE SCALE GENOMIC DNA]</scope>
    <source>
        <strain evidence="6 7">KG14</strain>
    </source>
</reference>
<comment type="subcellular location">
    <subcellularLocation>
        <location evidence="1">Membrane</location>
        <topology evidence="1">Single-pass membrane protein</topology>
    </subcellularLocation>
</comment>
<dbReference type="EMBL" id="JABEVQ010000007">
    <property type="protein sequence ID" value="NWN92525.1"/>
    <property type="molecule type" value="Genomic_DNA"/>
</dbReference>
<keyword evidence="2" id="KW-0812">Transmembrane</keyword>
<dbReference type="NCBIfam" id="TIGR01352">
    <property type="entry name" value="tonB_Cterm"/>
    <property type="match status" value="1"/>
</dbReference>